<dbReference type="AlphaFoldDB" id="A0A512L8X8"/>
<proteinExistence type="inferred from homology"/>
<dbReference type="PROSITE" id="PS00018">
    <property type="entry name" value="EF_HAND_1"/>
    <property type="match status" value="1"/>
</dbReference>
<comment type="caution">
    <text evidence="4">The sequence shown here is derived from an EMBL/GenBank/DDBJ whole genome shotgun (WGS) entry which is preliminary data.</text>
</comment>
<dbReference type="GO" id="GO:0005737">
    <property type="term" value="C:cytoplasm"/>
    <property type="evidence" value="ECO:0007669"/>
    <property type="project" value="UniProtKB-SubCell"/>
</dbReference>
<dbReference type="PANTHER" id="PTHR46268">
    <property type="entry name" value="STRESS RESPONSE PROTEIN NHAX"/>
    <property type="match status" value="1"/>
</dbReference>
<feature type="domain" description="UspA" evidence="3">
    <location>
        <begin position="1"/>
        <end position="146"/>
    </location>
</feature>
<evidence type="ECO:0000256" key="2">
    <source>
        <dbReference type="PIRNR" id="PIRNR006276"/>
    </source>
</evidence>
<evidence type="ECO:0000259" key="3">
    <source>
        <dbReference type="Pfam" id="PF00582"/>
    </source>
</evidence>
<dbReference type="RefSeq" id="WP_147073490.1">
    <property type="nucleotide sequence ID" value="NZ_AP021884.1"/>
</dbReference>
<dbReference type="SUPFAM" id="SSF52402">
    <property type="entry name" value="Adenine nucleotide alpha hydrolases-like"/>
    <property type="match status" value="1"/>
</dbReference>
<keyword evidence="2" id="KW-0963">Cytoplasm</keyword>
<reference evidence="4 5" key="1">
    <citation type="submission" date="2019-07" db="EMBL/GenBank/DDBJ databases">
        <title>Whole genome shotgun sequence of Thiobacillus plumbophilus NBRC 107929.</title>
        <authorList>
            <person name="Hosoyama A."/>
            <person name="Uohara A."/>
            <person name="Ohji S."/>
            <person name="Ichikawa N."/>
        </authorList>
    </citation>
    <scope>NUCLEOTIDE SEQUENCE [LARGE SCALE GENOMIC DNA]</scope>
    <source>
        <strain evidence="4 5">NBRC 107929</strain>
    </source>
</reference>
<gene>
    <name evidence="4" type="ORF">TPL01_20860</name>
</gene>
<sequence length="148" mass="16029">MYERILVAIDNSSTSDKALEEAIKLALVHKATLRLVHVVDTAMMDVDNGGLVSMHEVLPALREGGESLLKQSEVRVREANVTVETALLETLGVTRVATEIVEAAKEWPADLIVLGTHGRRGFVHLLLGSVAEDVVRMAATPVLLIRGE</sequence>
<dbReference type="Pfam" id="PF00582">
    <property type="entry name" value="Usp"/>
    <property type="match status" value="1"/>
</dbReference>
<keyword evidence="5" id="KW-1185">Reference proteome</keyword>
<dbReference type="OrthoDB" id="5295044at2"/>
<comment type="subcellular location">
    <subcellularLocation>
        <location evidence="2">Cytoplasm</location>
    </subcellularLocation>
</comment>
<dbReference type="InterPro" id="IPR018247">
    <property type="entry name" value="EF_Hand_1_Ca_BS"/>
</dbReference>
<dbReference type="InterPro" id="IPR006016">
    <property type="entry name" value="UspA"/>
</dbReference>
<dbReference type="Gene3D" id="3.40.50.620">
    <property type="entry name" value="HUPs"/>
    <property type="match status" value="1"/>
</dbReference>
<name>A0A512L8X8_9PROT</name>
<accession>A0A512L8X8</accession>
<dbReference type="PANTHER" id="PTHR46268:SF6">
    <property type="entry name" value="UNIVERSAL STRESS PROTEIN UP12"/>
    <property type="match status" value="1"/>
</dbReference>
<comment type="similarity">
    <text evidence="1 2">Belongs to the universal stress protein A family.</text>
</comment>
<evidence type="ECO:0000256" key="1">
    <source>
        <dbReference type="ARBA" id="ARBA00008791"/>
    </source>
</evidence>
<dbReference type="CDD" id="cd00293">
    <property type="entry name" value="USP-like"/>
    <property type="match status" value="1"/>
</dbReference>
<dbReference type="InterPro" id="IPR014729">
    <property type="entry name" value="Rossmann-like_a/b/a_fold"/>
</dbReference>
<protein>
    <recommendedName>
        <fullName evidence="2">Universal stress protein</fullName>
    </recommendedName>
</protein>
<dbReference type="PIRSF" id="PIRSF006276">
    <property type="entry name" value="UspA"/>
    <property type="match status" value="1"/>
</dbReference>
<dbReference type="InterPro" id="IPR006015">
    <property type="entry name" value="Universal_stress_UspA"/>
</dbReference>
<dbReference type="PRINTS" id="PR01438">
    <property type="entry name" value="UNVRSLSTRESS"/>
</dbReference>
<dbReference type="Proteomes" id="UP000321337">
    <property type="component" value="Unassembled WGS sequence"/>
</dbReference>
<dbReference type="EMBL" id="BKAD01000021">
    <property type="protein sequence ID" value="GEP30948.1"/>
    <property type="molecule type" value="Genomic_DNA"/>
</dbReference>
<evidence type="ECO:0000313" key="4">
    <source>
        <dbReference type="EMBL" id="GEP30948.1"/>
    </source>
</evidence>
<evidence type="ECO:0000313" key="5">
    <source>
        <dbReference type="Proteomes" id="UP000321337"/>
    </source>
</evidence>
<organism evidence="4 5">
    <name type="scientific">Sulfuriferula plumbiphila</name>
    <dbReference type="NCBI Taxonomy" id="171865"/>
    <lineage>
        <taxon>Bacteria</taxon>
        <taxon>Pseudomonadati</taxon>
        <taxon>Pseudomonadota</taxon>
        <taxon>Betaproteobacteria</taxon>
        <taxon>Nitrosomonadales</taxon>
        <taxon>Sulfuricellaceae</taxon>
        <taxon>Sulfuriferula</taxon>
    </lineage>
</organism>